<dbReference type="PANTHER" id="PTHR32305:SF15">
    <property type="entry name" value="PROTEIN RHSA-RELATED"/>
    <property type="match status" value="1"/>
</dbReference>
<name>A0ABW1ARF4_9RHOO</name>
<dbReference type="Gene3D" id="2.180.10.10">
    <property type="entry name" value="RHS repeat-associated core"/>
    <property type="match status" value="1"/>
</dbReference>
<feature type="non-terminal residue" evidence="1">
    <location>
        <position position="1"/>
    </location>
</feature>
<dbReference type="PANTHER" id="PTHR32305">
    <property type="match status" value="1"/>
</dbReference>
<reference evidence="2" key="1">
    <citation type="journal article" date="2019" name="Int. J. Syst. Evol. Microbiol.">
        <title>The Global Catalogue of Microorganisms (GCM) 10K type strain sequencing project: providing services to taxonomists for standard genome sequencing and annotation.</title>
        <authorList>
            <consortium name="The Broad Institute Genomics Platform"/>
            <consortium name="The Broad Institute Genome Sequencing Center for Infectious Disease"/>
            <person name="Wu L."/>
            <person name="Ma J."/>
        </authorList>
    </citation>
    <scope>NUCLEOTIDE SEQUENCE [LARGE SCALE GENOMIC DNA]</scope>
    <source>
        <strain evidence="2">SHR3</strain>
    </source>
</reference>
<evidence type="ECO:0000313" key="2">
    <source>
        <dbReference type="Proteomes" id="UP001595974"/>
    </source>
</evidence>
<dbReference type="EMBL" id="JBHSOG010000035">
    <property type="protein sequence ID" value="MFC5769746.1"/>
    <property type="molecule type" value="Genomic_DNA"/>
</dbReference>
<dbReference type="NCBIfam" id="TIGR03696">
    <property type="entry name" value="Rhs_assc_core"/>
    <property type="match status" value="1"/>
</dbReference>
<evidence type="ECO:0000313" key="1">
    <source>
        <dbReference type="EMBL" id="MFC5769746.1"/>
    </source>
</evidence>
<accession>A0ABW1ARF4</accession>
<organism evidence="1 2">
    <name type="scientific">Thauera sinica</name>
    <dbReference type="NCBI Taxonomy" id="2665146"/>
    <lineage>
        <taxon>Bacteria</taxon>
        <taxon>Pseudomonadati</taxon>
        <taxon>Pseudomonadota</taxon>
        <taxon>Betaproteobacteria</taxon>
        <taxon>Rhodocyclales</taxon>
        <taxon>Zoogloeaceae</taxon>
        <taxon>Thauera</taxon>
    </lineage>
</organism>
<dbReference type="InterPro" id="IPR050708">
    <property type="entry name" value="T6SS_VgrG/RHS"/>
</dbReference>
<dbReference type="Proteomes" id="UP001595974">
    <property type="component" value="Unassembled WGS sequence"/>
</dbReference>
<dbReference type="InterPro" id="IPR022385">
    <property type="entry name" value="Rhs_assc_core"/>
</dbReference>
<proteinExistence type="predicted"/>
<gene>
    <name evidence="1" type="ORF">ACFPTN_10215</name>
</gene>
<keyword evidence="2" id="KW-1185">Reference proteome</keyword>
<protein>
    <submittedName>
        <fullName evidence="1">RHS repeat-associated core domain-containing protein</fullName>
    </submittedName>
</protein>
<comment type="caution">
    <text evidence="1">The sequence shown here is derived from an EMBL/GenBank/DDBJ whole genome shotgun (WGS) entry which is preliminary data.</text>
</comment>
<dbReference type="RefSeq" id="WP_385961132.1">
    <property type="nucleotide sequence ID" value="NZ_JBHSOG010000035.1"/>
</dbReference>
<sequence length="260" mass="25762">RARYYDPGRGRFISEDPLGFAAGDVNFYAYVGNNPVNYTDPSGEVAVVGMIYGGIAGGVGGAISGYASEGWSGAAKGFGTGFVVGAGVGAVTPWLSHQVGATAATLLVGGASSAAGQLSGNVVTGQTPGTNFSWGAVAGSATGNVLASVPAKLVGNAAATSVGTSVTWGSRSLTIVTPTVQHTGSTFRALTEGAIGGTFEAGGQAIENMLFPTPPAGDASSGSQTLQSFQQLSASQGAAGGFLLYPNKSNTNMMQSVYVK</sequence>